<accession>D6W7P4</accession>
<dbReference type="GO" id="GO:0008289">
    <property type="term" value="F:lipid binding"/>
    <property type="evidence" value="ECO:0007669"/>
    <property type="project" value="InterPro"/>
</dbReference>
<dbReference type="InterPro" id="IPR020234">
    <property type="entry name" value="Mite_allergen_group-7"/>
</dbReference>
<dbReference type="InterPro" id="IPR038602">
    <property type="entry name" value="Mite_allergen_7_sf"/>
</dbReference>
<evidence type="ECO:0000256" key="1">
    <source>
        <dbReference type="SAM" id="SignalP"/>
    </source>
</evidence>
<evidence type="ECO:0008006" key="4">
    <source>
        <dbReference type="Google" id="ProtNLM"/>
    </source>
</evidence>
<dbReference type="InterPro" id="IPR010562">
    <property type="entry name" value="Haemolymph_juvenile_hormone-bd"/>
</dbReference>
<dbReference type="InterPro" id="IPR038606">
    <property type="entry name" value="To_sf"/>
</dbReference>
<dbReference type="Pfam" id="PF06585">
    <property type="entry name" value="JHBP"/>
    <property type="match status" value="1"/>
</dbReference>
<keyword evidence="1" id="KW-0732">Signal</keyword>
<reference evidence="2 3" key="1">
    <citation type="journal article" date="2008" name="Nature">
        <title>The genome of the model beetle and pest Tribolium castaneum.</title>
        <authorList>
            <consortium name="Tribolium Genome Sequencing Consortium"/>
            <person name="Richards S."/>
            <person name="Gibbs R.A."/>
            <person name="Weinstock G.M."/>
            <person name="Brown S.J."/>
            <person name="Denell R."/>
            <person name="Beeman R.W."/>
            <person name="Gibbs R."/>
            <person name="Beeman R.W."/>
            <person name="Brown S.J."/>
            <person name="Bucher G."/>
            <person name="Friedrich M."/>
            <person name="Grimmelikhuijzen C.J."/>
            <person name="Klingler M."/>
            <person name="Lorenzen M."/>
            <person name="Richards S."/>
            <person name="Roth S."/>
            <person name="Schroder R."/>
            <person name="Tautz D."/>
            <person name="Zdobnov E.M."/>
            <person name="Muzny D."/>
            <person name="Gibbs R.A."/>
            <person name="Weinstock G.M."/>
            <person name="Attaway T."/>
            <person name="Bell S."/>
            <person name="Buhay C.J."/>
            <person name="Chandrabose M.N."/>
            <person name="Chavez D."/>
            <person name="Clerk-Blankenburg K.P."/>
            <person name="Cree A."/>
            <person name="Dao M."/>
            <person name="Davis C."/>
            <person name="Chacko J."/>
            <person name="Dinh H."/>
            <person name="Dugan-Rocha S."/>
            <person name="Fowler G."/>
            <person name="Garner T.T."/>
            <person name="Garnes J."/>
            <person name="Gnirke A."/>
            <person name="Hawes A."/>
            <person name="Hernandez J."/>
            <person name="Hines S."/>
            <person name="Holder M."/>
            <person name="Hume J."/>
            <person name="Jhangiani S.N."/>
            <person name="Joshi V."/>
            <person name="Khan Z.M."/>
            <person name="Jackson L."/>
            <person name="Kovar C."/>
            <person name="Kowis A."/>
            <person name="Lee S."/>
            <person name="Lewis L.R."/>
            <person name="Margolis J."/>
            <person name="Morgan M."/>
            <person name="Nazareth L.V."/>
            <person name="Nguyen N."/>
            <person name="Okwuonu G."/>
            <person name="Parker D."/>
            <person name="Richards S."/>
            <person name="Ruiz S.J."/>
            <person name="Santibanez J."/>
            <person name="Savard J."/>
            <person name="Scherer S.E."/>
            <person name="Schneider B."/>
            <person name="Sodergren E."/>
            <person name="Tautz D."/>
            <person name="Vattahil S."/>
            <person name="Villasana D."/>
            <person name="White C.S."/>
            <person name="Wright R."/>
            <person name="Park Y."/>
            <person name="Beeman R.W."/>
            <person name="Lord J."/>
            <person name="Oppert B."/>
            <person name="Lorenzen M."/>
            <person name="Brown S."/>
            <person name="Wang L."/>
            <person name="Savard J."/>
            <person name="Tautz D."/>
            <person name="Richards S."/>
            <person name="Weinstock G."/>
            <person name="Gibbs R.A."/>
            <person name="Liu Y."/>
            <person name="Worley K."/>
            <person name="Weinstock G."/>
            <person name="Elsik C.G."/>
            <person name="Reese J.T."/>
            <person name="Elhaik E."/>
            <person name="Landan G."/>
            <person name="Graur D."/>
            <person name="Arensburger P."/>
            <person name="Atkinson P."/>
            <person name="Beeman R.W."/>
            <person name="Beidler J."/>
            <person name="Brown S.J."/>
            <person name="Demuth J.P."/>
            <person name="Drury D.W."/>
            <person name="Du Y.Z."/>
            <person name="Fujiwara H."/>
            <person name="Lorenzen M."/>
            <person name="Maselli V."/>
            <person name="Osanai M."/>
            <person name="Park Y."/>
            <person name="Robertson H.M."/>
            <person name="Tu Z."/>
            <person name="Wang J.J."/>
            <person name="Wang S."/>
            <person name="Richards S."/>
            <person name="Song H."/>
            <person name="Zhang L."/>
            <person name="Sodergren E."/>
            <person name="Werner D."/>
            <person name="Stanke M."/>
            <person name="Morgenstern B."/>
            <person name="Solovyev V."/>
            <person name="Kosarev P."/>
            <person name="Brown G."/>
            <person name="Chen H.C."/>
            <person name="Ermolaeva O."/>
            <person name="Hlavina W."/>
            <person name="Kapustin Y."/>
            <person name="Kiryutin B."/>
            <person name="Kitts P."/>
            <person name="Maglott D."/>
            <person name="Pruitt K."/>
            <person name="Sapojnikov V."/>
            <person name="Souvorov A."/>
            <person name="Mackey A.J."/>
            <person name="Waterhouse R.M."/>
            <person name="Wyder S."/>
            <person name="Zdobnov E.M."/>
            <person name="Zdobnov E.M."/>
            <person name="Wyder S."/>
            <person name="Kriventseva E.V."/>
            <person name="Kadowaki T."/>
            <person name="Bork P."/>
            <person name="Aranda M."/>
            <person name="Bao R."/>
            <person name="Beermann A."/>
            <person name="Berns N."/>
            <person name="Bolognesi R."/>
            <person name="Bonneton F."/>
            <person name="Bopp D."/>
            <person name="Brown S.J."/>
            <person name="Bucher G."/>
            <person name="Butts T."/>
            <person name="Chaumot A."/>
            <person name="Denell R.E."/>
            <person name="Ferrier D.E."/>
            <person name="Friedrich M."/>
            <person name="Gordon C.M."/>
            <person name="Jindra M."/>
            <person name="Klingler M."/>
            <person name="Lan Q."/>
            <person name="Lattorff H.M."/>
            <person name="Laudet V."/>
            <person name="von Levetsow C."/>
            <person name="Liu Z."/>
            <person name="Lutz R."/>
            <person name="Lynch J.A."/>
            <person name="da Fonseca R.N."/>
            <person name="Posnien N."/>
            <person name="Reuter R."/>
            <person name="Roth S."/>
            <person name="Savard J."/>
            <person name="Schinko J.B."/>
            <person name="Schmitt C."/>
            <person name="Schoppmeier M."/>
            <person name="Schroder R."/>
            <person name="Shippy T.D."/>
            <person name="Simonnet F."/>
            <person name="Marques-Souza H."/>
            <person name="Tautz D."/>
            <person name="Tomoyasu Y."/>
            <person name="Trauner J."/>
            <person name="Van der Zee M."/>
            <person name="Vervoort M."/>
            <person name="Wittkopp N."/>
            <person name="Wimmer E.A."/>
            <person name="Yang X."/>
            <person name="Jones A.K."/>
            <person name="Sattelle D.B."/>
            <person name="Ebert P.R."/>
            <person name="Nelson D."/>
            <person name="Scott J.G."/>
            <person name="Beeman R.W."/>
            <person name="Muthukrishnan S."/>
            <person name="Kramer K.J."/>
            <person name="Arakane Y."/>
            <person name="Beeman R.W."/>
            <person name="Zhu Q."/>
            <person name="Hogenkamp D."/>
            <person name="Dixit R."/>
            <person name="Oppert B."/>
            <person name="Jiang H."/>
            <person name="Zou Z."/>
            <person name="Marshall J."/>
            <person name="Elpidina E."/>
            <person name="Vinokurov K."/>
            <person name="Oppert C."/>
            <person name="Zou Z."/>
            <person name="Evans J."/>
            <person name="Lu Z."/>
            <person name="Zhao P."/>
            <person name="Sumathipala N."/>
            <person name="Altincicek B."/>
            <person name="Vilcinskas A."/>
            <person name="Williams M."/>
            <person name="Hultmark D."/>
            <person name="Hetru C."/>
            <person name="Jiang H."/>
            <person name="Grimmelikhuijzen C.J."/>
            <person name="Hauser F."/>
            <person name="Cazzamali G."/>
            <person name="Williamson M."/>
            <person name="Park Y."/>
            <person name="Li B."/>
            <person name="Tanaka Y."/>
            <person name="Predel R."/>
            <person name="Neupert S."/>
            <person name="Schachtner J."/>
            <person name="Verleyen P."/>
            <person name="Raible F."/>
            <person name="Bork P."/>
            <person name="Friedrich M."/>
            <person name="Walden K.K."/>
            <person name="Robertson H.M."/>
            <person name="Angeli S."/>
            <person name="Foret S."/>
            <person name="Bucher G."/>
            <person name="Schuetz S."/>
            <person name="Maleszka R."/>
            <person name="Wimmer E.A."/>
            <person name="Beeman R.W."/>
            <person name="Lorenzen M."/>
            <person name="Tomoyasu Y."/>
            <person name="Miller S.C."/>
            <person name="Grossmann D."/>
            <person name="Bucher G."/>
        </authorList>
    </citation>
    <scope>NUCLEOTIDE SEQUENCE [LARGE SCALE GENOMIC DNA]</scope>
    <source>
        <strain evidence="2 3">Georgia GA2</strain>
    </source>
</reference>
<dbReference type="HOGENOM" id="CLU_037461_0_0_1"/>
<dbReference type="PANTHER" id="PTHR11008">
    <property type="entry name" value="PROTEIN TAKEOUT-LIKE PROTEIN"/>
    <property type="match status" value="1"/>
</dbReference>
<dbReference type="Gene3D" id="3.15.10.50">
    <property type="match status" value="1"/>
</dbReference>
<dbReference type="eggNOG" id="ENOG502QVU1">
    <property type="taxonomic scope" value="Eukaryota"/>
</dbReference>
<evidence type="ECO:0000313" key="3">
    <source>
        <dbReference type="Proteomes" id="UP000007266"/>
    </source>
</evidence>
<feature type="signal peptide" evidence="1">
    <location>
        <begin position="1"/>
        <end position="18"/>
    </location>
</feature>
<gene>
    <name evidence="2" type="primary">AUGUSTUS-3.0.2_10864</name>
    <name evidence="2" type="ORF">TcasGA2_TC010864</name>
</gene>
<keyword evidence="3" id="KW-1185">Reference proteome</keyword>
<dbReference type="SUPFAM" id="SSF55394">
    <property type="entry name" value="Bactericidal permeability-increasing protein, BPI"/>
    <property type="match status" value="1"/>
</dbReference>
<dbReference type="PANTHER" id="PTHR11008:SF13">
    <property type="entry name" value="FI04421P"/>
    <property type="match status" value="1"/>
</dbReference>
<dbReference type="Proteomes" id="UP000007266">
    <property type="component" value="Linkage group 1"/>
</dbReference>
<dbReference type="AlphaFoldDB" id="D6W7P4"/>
<reference evidence="2 3" key="2">
    <citation type="journal article" date="2010" name="Nucleic Acids Res.">
        <title>BeetleBase in 2010: revisions to provide comprehensive genomic information for Tribolium castaneum.</title>
        <authorList>
            <person name="Kim H.S."/>
            <person name="Murphy T."/>
            <person name="Xia J."/>
            <person name="Caragea D."/>
            <person name="Park Y."/>
            <person name="Beeman R.W."/>
            <person name="Lorenzen M.D."/>
            <person name="Butcher S."/>
            <person name="Manak J.R."/>
            <person name="Brown S.J."/>
        </authorList>
    </citation>
    <scope>GENOME REANNOTATION</scope>
    <source>
        <strain evidence="2 3">Georgia GA2</strain>
    </source>
</reference>
<dbReference type="KEGG" id="tca:661483"/>
<dbReference type="Gene3D" id="3.15.10.30">
    <property type="entry name" value="Haemolymph juvenile hormone binding protein"/>
    <property type="match status" value="1"/>
</dbReference>
<proteinExistence type="predicted"/>
<feature type="chain" id="PRO_5003089314" description="Circadian clock-controlled protein-like Protein" evidence="1">
    <location>
        <begin position="19"/>
        <end position="431"/>
    </location>
</feature>
<dbReference type="EMBL" id="KQ971307">
    <property type="protein sequence ID" value="EFA11325.1"/>
    <property type="molecule type" value="Genomic_DNA"/>
</dbReference>
<dbReference type="OMA" id="VPDMKHS"/>
<protein>
    <recommendedName>
        <fullName evidence="4">Circadian clock-controlled protein-like Protein</fullName>
    </recommendedName>
</protein>
<organism evidence="2 3">
    <name type="scientific">Tribolium castaneum</name>
    <name type="common">Red flour beetle</name>
    <dbReference type="NCBI Taxonomy" id="7070"/>
    <lineage>
        <taxon>Eukaryota</taxon>
        <taxon>Metazoa</taxon>
        <taxon>Ecdysozoa</taxon>
        <taxon>Arthropoda</taxon>
        <taxon>Hexapoda</taxon>
        <taxon>Insecta</taxon>
        <taxon>Pterygota</taxon>
        <taxon>Neoptera</taxon>
        <taxon>Endopterygota</taxon>
        <taxon>Coleoptera</taxon>
        <taxon>Polyphaga</taxon>
        <taxon>Cucujiformia</taxon>
        <taxon>Tenebrionidae</taxon>
        <taxon>Tenebrionidae incertae sedis</taxon>
        <taxon>Tribolium</taxon>
    </lineage>
</organism>
<dbReference type="SMART" id="SM00700">
    <property type="entry name" value="JHBP"/>
    <property type="match status" value="1"/>
</dbReference>
<dbReference type="InParanoid" id="D6W7P4"/>
<evidence type="ECO:0000313" key="2">
    <source>
        <dbReference type="EMBL" id="EFA11325.1"/>
    </source>
</evidence>
<dbReference type="PhylomeDB" id="D6W7P4"/>
<sequence length="431" mass="49052">MRSLGIFLLLLSLNFCHSEVRNAQQKQIIEKQEKKISEYILQILDHYKKDDPVGIPGAPIPDPLLIPPLAHSFSLGKMNFENVKLYGLSKFRIHHIKADITAMKVEAALTIKTLDVKGNYTLRTFMSSAKGPFTVKLTDVYVKAIATLEVERNGQLEAQDMDMDITFKGIAMDFKGLGFFANMFQGVINSVGTFIFDSIKPFILREVNTNLRNDVNKQVKKVPQKFPNSISPFDQLIIDIRHKIRKAQFDPYKVNDYNTSVGVFDIYMRHTWLYGLSSIHRVGDITFEIKNNSVYAVLEVGTQRMEGTSHWEVSLIAGFMSKAGTVSFSVEYLRVQVAISQTMDTRNPPQLEDIQLELGNIQIRFDGAGTVDYVIEFAVNVLPNLLRYQIMDALEAPVKQRIQQELNKVNIERMIKENVDKIDNPESLKLL</sequence>
<dbReference type="InterPro" id="IPR017943">
    <property type="entry name" value="Bactericidal_perm-incr_a/b_dom"/>
</dbReference>
<name>D6W7P4_TRICA</name>
<dbReference type="Pfam" id="PF16984">
    <property type="entry name" value="Grp7_allergen"/>
    <property type="match status" value="1"/>
</dbReference>
<dbReference type="OrthoDB" id="6412801at2759"/>